<gene>
    <name evidence="1" type="ORF">DVH24_018973</name>
</gene>
<dbReference type="EMBL" id="RDQH01000114">
    <property type="protein sequence ID" value="RXI09923.1"/>
    <property type="molecule type" value="Genomic_DNA"/>
</dbReference>
<comment type="caution">
    <text evidence="1">The sequence shown here is derived from an EMBL/GenBank/DDBJ whole genome shotgun (WGS) entry which is preliminary data.</text>
</comment>
<name>A0A498KYB9_MALDO</name>
<dbReference type="STRING" id="3750.A0A498KYB9"/>
<reference evidence="1 2" key="1">
    <citation type="submission" date="2018-10" db="EMBL/GenBank/DDBJ databases">
        <title>A high-quality apple genome assembly.</title>
        <authorList>
            <person name="Hu J."/>
        </authorList>
    </citation>
    <scope>NUCLEOTIDE SEQUENCE [LARGE SCALE GENOMIC DNA]</scope>
    <source>
        <strain evidence="2">cv. HFTH1</strain>
        <tissue evidence="1">Young leaf</tissue>
    </source>
</reference>
<evidence type="ECO:0000313" key="2">
    <source>
        <dbReference type="Proteomes" id="UP000290289"/>
    </source>
</evidence>
<organism evidence="1 2">
    <name type="scientific">Malus domestica</name>
    <name type="common">Apple</name>
    <name type="synonym">Pyrus malus</name>
    <dbReference type="NCBI Taxonomy" id="3750"/>
    <lineage>
        <taxon>Eukaryota</taxon>
        <taxon>Viridiplantae</taxon>
        <taxon>Streptophyta</taxon>
        <taxon>Embryophyta</taxon>
        <taxon>Tracheophyta</taxon>
        <taxon>Spermatophyta</taxon>
        <taxon>Magnoliopsida</taxon>
        <taxon>eudicotyledons</taxon>
        <taxon>Gunneridae</taxon>
        <taxon>Pentapetalae</taxon>
        <taxon>rosids</taxon>
        <taxon>fabids</taxon>
        <taxon>Rosales</taxon>
        <taxon>Rosaceae</taxon>
        <taxon>Amygdaloideae</taxon>
        <taxon>Maleae</taxon>
        <taxon>Malus</taxon>
    </lineage>
</organism>
<protein>
    <submittedName>
        <fullName evidence="1">Uncharacterized protein</fullName>
    </submittedName>
</protein>
<dbReference type="Proteomes" id="UP000290289">
    <property type="component" value="Unassembled WGS sequence"/>
</dbReference>
<sequence>MRVEFVKRADSFVLTYKTPLDTRSAQRERASGSRSQPRKARSFFPIQACVQVIFYILQRGFVPHHRLLPSSFFAQDCPRAPYVGRTKKWGDLQWHLVNCDTWMNIHLREVICTSKVRVVSLILLSLVDLNCYITMLRRISLNFCWNTVRMEIVLENA</sequence>
<accession>A0A498KYB9</accession>
<evidence type="ECO:0000313" key="1">
    <source>
        <dbReference type="EMBL" id="RXI09923.1"/>
    </source>
</evidence>
<dbReference type="InterPro" id="IPR010920">
    <property type="entry name" value="LSM_dom_sf"/>
</dbReference>
<dbReference type="Gene3D" id="2.30.30.100">
    <property type="match status" value="1"/>
</dbReference>
<dbReference type="SUPFAM" id="SSF50182">
    <property type="entry name" value="Sm-like ribonucleoproteins"/>
    <property type="match status" value="1"/>
</dbReference>
<proteinExistence type="predicted"/>
<keyword evidence="2" id="KW-1185">Reference proteome</keyword>
<dbReference type="AlphaFoldDB" id="A0A498KYB9"/>